<dbReference type="EMBL" id="LT629772">
    <property type="protein sequence ID" value="SDS99277.1"/>
    <property type="molecule type" value="Genomic_DNA"/>
</dbReference>
<dbReference type="STRING" id="630515.SAMN04489812_3755"/>
<evidence type="ECO:0000259" key="2">
    <source>
        <dbReference type="Pfam" id="PF13302"/>
    </source>
</evidence>
<name>A0A1H1WPT3_9ACTN</name>
<dbReference type="InterPro" id="IPR051531">
    <property type="entry name" value="N-acetyltransferase"/>
</dbReference>
<organism evidence="3 4">
    <name type="scientific">Microlunatus soli</name>
    <dbReference type="NCBI Taxonomy" id="630515"/>
    <lineage>
        <taxon>Bacteria</taxon>
        <taxon>Bacillati</taxon>
        <taxon>Actinomycetota</taxon>
        <taxon>Actinomycetes</taxon>
        <taxon>Propionibacteriales</taxon>
        <taxon>Propionibacteriaceae</taxon>
        <taxon>Microlunatus</taxon>
    </lineage>
</organism>
<dbReference type="AlphaFoldDB" id="A0A1H1WPT3"/>
<proteinExistence type="predicted"/>
<dbReference type="SUPFAM" id="SSF55729">
    <property type="entry name" value="Acyl-CoA N-acyltransferases (Nat)"/>
    <property type="match status" value="1"/>
</dbReference>
<dbReference type="GO" id="GO:0016747">
    <property type="term" value="F:acyltransferase activity, transferring groups other than amino-acyl groups"/>
    <property type="evidence" value="ECO:0007669"/>
    <property type="project" value="InterPro"/>
</dbReference>
<accession>A0A1H1WPT3</accession>
<dbReference type="Proteomes" id="UP000199103">
    <property type="component" value="Chromosome I"/>
</dbReference>
<evidence type="ECO:0000313" key="3">
    <source>
        <dbReference type="EMBL" id="SDS99277.1"/>
    </source>
</evidence>
<reference evidence="3 4" key="1">
    <citation type="submission" date="2016-10" db="EMBL/GenBank/DDBJ databases">
        <authorList>
            <person name="de Groot N.N."/>
        </authorList>
    </citation>
    <scope>NUCLEOTIDE SEQUENCE [LARGE SCALE GENOMIC DNA]</scope>
    <source>
        <strain evidence="3 4">DSM 21800</strain>
    </source>
</reference>
<evidence type="ECO:0000256" key="1">
    <source>
        <dbReference type="SAM" id="MobiDB-lite"/>
    </source>
</evidence>
<keyword evidence="3" id="KW-0808">Transferase</keyword>
<evidence type="ECO:0000313" key="4">
    <source>
        <dbReference type="Proteomes" id="UP000199103"/>
    </source>
</evidence>
<dbReference type="PANTHER" id="PTHR43792:SF1">
    <property type="entry name" value="N-ACETYLTRANSFERASE DOMAIN-CONTAINING PROTEIN"/>
    <property type="match status" value="1"/>
</dbReference>
<dbReference type="Pfam" id="PF13302">
    <property type="entry name" value="Acetyltransf_3"/>
    <property type="match status" value="1"/>
</dbReference>
<dbReference type="PANTHER" id="PTHR43792">
    <property type="entry name" value="GNAT FAMILY, PUTATIVE (AFU_ORTHOLOGUE AFUA_3G00765)-RELATED-RELATED"/>
    <property type="match status" value="1"/>
</dbReference>
<dbReference type="InterPro" id="IPR000182">
    <property type="entry name" value="GNAT_dom"/>
</dbReference>
<feature type="compositionally biased region" description="Pro residues" evidence="1">
    <location>
        <begin position="1"/>
        <end position="43"/>
    </location>
</feature>
<gene>
    <name evidence="3" type="ORF">SAMN04489812_3755</name>
</gene>
<dbReference type="Gene3D" id="3.40.630.30">
    <property type="match status" value="1"/>
</dbReference>
<protein>
    <submittedName>
        <fullName evidence="3">Protein N-acetyltransferase, RimJ/RimL family</fullName>
    </submittedName>
</protein>
<sequence>MRPEPLSPEPLSPEPLSPEPLSPEPLSPEPLSPEPLSPEPPSPEQLRREPLNDGLLILEPLTVEHAEEMVEVLADPQLYAFTGGSAPTLAELRHRYARQVAGHSSDRTQWWLNWVIRLRLDPDRPAVGYLQATVAAEPLAAEPLAADRATAELAWVVGMPWQGRGIAARAAGLVADQLRPTRLIAHIHPDHRASEAIAHRLGMAPTDEVVDGERRWSTG</sequence>
<keyword evidence="4" id="KW-1185">Reference proteome</keyword>
<feature type="domain" description="N-acetyltransferase" evidence="2">
    <location>
        <begin position="56"/>
        <end position="203"/>
    </location>
</feature>
<dbReference type="InterPro" id="IPR016181">
    <property type="entry name" value="Acyl_CoA_acyltransferase"/>
</dbReference>
<feature type="region of interest" description="Disordered" evidence="1">
    <location>
        <begin position="1"/>
        <end position="48"/>
    </location>
</feature>